<dbReference type="SUPFAM" id="SSF160424">
    <property type="entry name" value="BH3703-like"/>
    <property type="match status" value="1"/>
</dbReference>
<accession>A0A1U0ZTC5</accession>
<proteinExistence type="predicted"/>
<dbReference type="InterPro" id="IPR006728">
    <property type="entry name" value="YezG-like"/>
</dbReference>
<dbReference type="Gene3D" id="3.30.500.20">
    <property type="entry name" value="BH3703-like domains"/>
    <property type="match status" value="1"/>
</dbReference>
<dbReference type="AlphaFoldDB" id="A0A1U0ZTC5"/>
<dbReference type="RefSeq" id="WP_079626783.1">
    <property type="nucleotide sequence ID" value="NZ_FVGW01000006.1"/>
</dbReference>
<dbReference type="Pfam" id="PF04634">
    <property type="entry name" value="YezG-like"/>
    <property type="match status" value="1"/>
</dbReference>
<evidence type="ECO:0008006" key="3">
    <source>
        <dbReference type="Google" id="ProtNLM"/>
    </source>
</evidence>
<dbReference type="EMBL" id="FVGW01000006">
    <property type="protein sequence ID" value="SKM29703.1"/>
    <property type="molecule type" value="Genomic_DNA"/>
</dbReference>
<sequence length="142" mass="16029">MTEQPPYLVQLGDAQTKVVKPLFDALPPAGWRVATVEYRKAGSVAESKVSVTKDDDETEVVKSPIDMIRAFKELREFMASQGNGAWLSVTLTAKPDGKCSFDYNYNELPNWTVQPTNETYIEDLAKYPRPADQIPDWYPRAI</sequence>
<name>A0A1U0ZTC5_9MYCO</name>
<reference evidence="1 2" key="1">
    <citation type="submission" date="2016-11" db="EMBL/GenBank/DDBJ databases">
        <authorList>
            <consortium name="Pathogen Informatics"/>
        </authorList>
    </citation>
    <scope>NUCLEOTIDE SEQUENCE [LARGE SCALE GENOMIC DNA]</scope>
    <source>
        <strain evidence="1 2">911</strain>
    </source>
</reference>
<organism evidence="1 2">
    <name type="scientific">Mycobacteroides abscessus subsp. massiliense</name>
    <dbReference type="NCBI Taxonomy" id="1962118"/>
    <lineage>
        <taxon>Bacteria</taxon>
        <taxon>Bacillati</taxon>
        <taxon>Actinomycetota</taxon>
        <taxon>Actinomycetes</taxon>
        <taxon>Mycobacteriales</taxon>
        <taxon>Mycobacteriaceae</taxon>
        <taxon>Mycobacteroides</taxon>
        <taxon>Mycobacteroides abscessus</taxon>
    </lineage>
</organism>
<evidence type="ECO:0000313" key="1">
    <source>
        <dbReference type="EMBL" id="SKM29703.1"/>
    </source>
</evidence>
<protein>
    <recommendedName>
        <fullName evidence="3">DUF600 family protein</fullName>
    </recommendedName>
</protein>
<dbReference type="InterPro" id="IPR036170">
    <property type="entry name" value="YezG-like_sf"/>
</dbReference>
<evidence type="ECO:0000313" key="2">
    <source>
        <dbReference type="Proteomes" id="UP000190074"/>
    </source>
</evidence>
<dbReference type="Proteomes" id="UP000190074">
    <property type="component" value="Unassembled WGS sequence"/>
</dbReference>
<gene>
    <name evidence="1" type="ORF">SAMEA2259716_03420</name>
</gene>